<reference evidence="1" key="1">
    <citation type="submission" date="2018-02" db="EMBL/GenBank/DDBJ databases">
        <title>Rhizophora mucronata_Transcriptome.</title>
        <authorList>
            <person name="Meera S.P."/>
            <person name="Sreeshan A."/>
            <person name="Augustine A."/>
        </authorList>
    </citation>
    <scope>NUCLEOTIDE SEQUENCE</scope>
    <source>
        <tissue evidence="1">Leaf</tissue>
    </source>
</reference>
<dbReference type="EMBL" id="GGEC01062800">
    <property type="protein sequence ID" value="MBX43284.1"/>
    <property type="molecule type" value="Transcribed_RNA"/>
</dbReference>
<protein>
    <submittedName>
        <fullName evidence="1">Uncharacterized protein</fullName>
    </submittedName>
</protein>
<evidence type="ECO:0000313" key="1">
    <source>
        <dbReference type="EMBL" id="MBX43284.1"/>
    </source>
</evidence>
<dbReference type="AlphaFoldDB" id="A0A2P2NLH6"/>
<accession>A0A2P2NLH6</accession>
<name>A0A2P2NLH6_RHIMU</name>
<sequence>MHIRLYNNPLMSSGSSEGLNFSSGSMPMCAMCPQICNQNMTRMVSYIPSLKREK</sequence>
<organism evidence="1">
    <name type="scientific">Rhizophora mucronata</name>
    <name type="common">Asiatic mangrove</name>
    <dbReference type="NCBI Taxonomy" id="61149"/>
    <lineage>
        <taxon>Eukaryota</taxon>
        <taxon>Viridiplantae</taxon>
        <taxon>Streptophyta</taxon>
        <taxon>Embryophyta</taxon>
        <taxon>Tracheophyta</taxon>
        <taxon>Spermatophyta</taxon>
        <taxon>Magnoliopsida</taxon>
        <taxon>eudicotyledons</taxon>
        <taxon>Gunneridae</taxon>
        <taxon>Pentapetalae</taxon>
        <taxon>rosids</taxon>
        <taxon>fabids</taxon>
        <taxon>Malpighiales</taxon>
        <taxon>Rhizophoraceae</taxon>
        <taxon>Rhizophora</taxon>
    </lineage>
</organism>
<proteinExistence type="predicted"/>